<evidence type="ECO:0000313" key="1">
    <source>
        <dbReference type="EMBL" id="KAJ0041800.1"/>
    </source>
</evidence>
<sequence>MYSSAWLKLEEGKTKELLFSYSQTQTRLDPPFPLNYVGNCVMPHICTATARDLTEENGVAFVTEKLSDVVKGLGRPKKVEIVSIDRNGAIAVAKCRDRSRGVEISVALKKQEIESTSYVFVFPIAGDGASICPFILPNLKLSLSRTLLHYLPLAGNLIWPQVALKPYSYYSLNDGVSLSVAECNADSTRLFDNHIHEALELRPFIPELFSTDDKAAIISIQITLFPNEGFCIGISTHQAILDGRSSTMFIKSWAFLCKLCHEQEQQEEVSSLPPELTPCFDRTLIKDPNGVDMVYLKNWSDFAKSDSNPNSQSLKIMPSMGGKPSWVRATFELTHQDIKELRNKISSKNIENKSKQLRLSTFVLTYAYVFVCFMKTKRVEDDTSVIIAFTADYRTRLDPPIVTNYFGNCVMSHAVVAKAREVKEENGVAFVAEKVSDMIKEMENGVLEGTEDTLTKFVRMRDEHPGAQGVGVAGSTQFDMYGSDFGWGRPKKVEIVSIDRTGAIGLTRSGDGSGGVEIGVVLEKQEMEDFASIFGDGLKNL</sequence>
<keyword evidence="2" id="KW-1185">Reference proteome</keyword>
<reference evidence="2" key="1">
    <citation type="journal article" date="2023" name="G3 (Bethesda)">
        <title>Genome assembly and association tests identify interacting loci associated with vigor, precocity, and sex in interspecific pistachio rootstocks.</title>
        <authorList>
            <person name="Palmer W."/>
            <person name="Jacygrad E."/>
            <person name="Sagayaradj S."/>
            <person name="Cavanaugh K."/>
            <person name="Han R."/>
            <person name="Bertier L."/>
            <person name="Beede B."/>
            <person name="Kafkas S."/>
            <person name="Golino D."/>
            <person name="Preece J."/>
            <person name="Michelmore R."/>
        </authorList>
    </citation>
    <scope>NUCLEOTIDE SEQUENCE [LARGE SCALE GENOMIC DNA]</scope>
</reference>
<dbReference type="Proteomes" id="UP001163603">
    <property type="component" value="Chromosome 4"/>
</dbReference>
<proteinExistence type="predicted"/>
<comment type="caution">
    <text evidence="1">The sequence shown here is derived from an EMBL/GenBank/DDBJ whole genome shotgun (WGS) entry which is preliminary data.</text>
</comment>
<gene>
    <name evidence="1" type="ORF">Pint_19051</name>
</gene>
<accession>A0ACC0YVI6</accession>
<name>A0ACC0YVI6_9ROSI</name>
<dbReference type="EMBL" id="CM047739">
    <property type="protein sequence ID" value="KAJ0041800.1"/>
    <property type="molecule type" value="Genomic_DNA"/>
</dbReference>
<organism evidence="1 2">
    <name type="scientific">Pistacia integerrima</name>
    <dbReference type="NCBI Taxonomy" id="434235"/>
    <lineage>
        <taxon>Eukaryota</taxon>
        <taxon>Viridiplantae</taxon>
        <taxon>Streptophyta</taxon>
        <taxon>Embryophyta</taxon>
        <taxon>Tracheophyta</taxon>
        <taxon>Spermatophyta</taxon>
        <taxon>Magnoliopsida</taxon>
        <taxon>eudicotyledons</taxon>
        <taxon>Gunneridae</taxon>
        <taxon>Pentapetalae</taxon>
        <taxon>rosids</taxon>
        <taxon>malvids</taxon>
        <taxon>Sapindales</taxon>
        <taxon>Anacardiaceae</taxon>
        <taxon>Pistacia</taxon>
    </lineage>
</organism>
<protein>
    <submittedName>
        <fullName evidence="1">Uncharacterized protein</fullName>
    </submittedName>
</protein>
<evidence type="ECO:0000313" key="2">
    <source>
        <dbReference type="Proteomes" id="UP001163603"/>
    </source>
</evidence>